<protein>
    <submittedName>
        <fullName evidence="1">Uncharacterized protein</fullName>
    </submittedName>
</protein>
<sequence>MAAYASTPPTALPATPRTFRFVSLEIAIASALPGGGGEDNNYNKGWTSSKCSTSCYRTKSIGSKPYTTIQTKTVYVPVTYTTSKPTTETKPYTTTSVKTSTSTYTKPVTSSSVTCVTNYYTSISTYTTSYPYTTTETKYSTTTEQKPYTQTTSSASLSYSTCVSQVPFTTYVSSCMPVCTTKSGYGNGYGGDW</sequence>
<name>A0A4U0XZ76_9PEZI</name>
<gene>
    <name evidence="1" type="ORF">B0A49_00440</name>
</gene>
<evidence type="ECO:0000313" key="1">
    <source>
        <dbReference type="EMBL" id="TKA82287.1"/>
    </source>
</evidence>
<keyword evidence="2" id="KW-1185">Reference proteome</keyword>
<dbReference type="EMBL" id="NAJN01000003">
    <property type="protein sequence ID" value="TKA82287.1"/>
    <property type="molecule type" value="Genomic_DNA"/>
</dbReference>
<dbReference type="AlphaFoldDB" id="A0A4U0XZ76"/>
<dbReference type="Proteomes" id="UP000308768">
    <property type="component" value="Unassembled WGS sequence"/>
</dbReference>
<accession>A0A4U0XZ76</accession>
<evidence type="ECO:0000313" key="2">
    <source>
        <dbReference type="Proteomes" id="UP000308768"/>
    </source>
</evidence>
<comment type="caution">
    <text evidence="1">The sequence shown here is derived from an EMBL/GenBank/DDBJ whole genome shotgun (WGS) entry which is preliminary data.</text>
</comment>
<reference evidence="1 2" key="1">
    <citation type="submission" date="2017-03" db="EMBL/GenBank/DDBJ databases">
        <title>Genomes of endolithic fungi from Antarctica.</title>
        <authorList>
            <person name="Coleine C."/>
            <person name="Masonjones S."/>
            <person name="Stajich J.E."/>
        </authorList>
    </citation>
    <scope>NUCLEOTIDE SEQUENCE [LARGE SCALE GENOMIC DNA]</scope>
    <source>
        <strain evidence="1 2">CCFEE 5187</strain>
    </source>
</reference>
<proteinExistence type="predicted"/>
<organism evidence="1 2">
    <name type="scientific">Cryomyces minteri</name>
    <dbReference type="NCBI Taxonomy" id="331657"/>
    <lineage>
        <taxon>Eukaryota</taxon>
        <taxon>Fungi</taxon>
        <taxon>Dikarya</taxon>
        <taxon>Ascomycota</taxon>
        <taxon>Pezizomycotina</taxon>
        <taxon>Dothideomycetes</taxon>
        <taxon>Dothideomycetes incertae sedis</taxon>
        <taxon>Cryomyces</taxon>
    </lineage>
</organism>